<keyword evidence="5" id="KW-1185">Reference proteome</keyword>
<dbReference type="OrthoDB" id="3422781at2"/>
<dbReference type="InterPro" id="IPR012338">
    <property type="entry name" value="Beta-lactam/transpept-like"/>
</dbReference>
<evidence type="ECO:0000313" key="3">
    <source>
        <dbReference type="EMBL" id="OOC08040.1"/>
    </source>
</evidence>
<proteinExistence type="predicted"/>
<dbReference type="Proteomes" id="UP000188551">
    <property type="component" value="Unassembled WGS sequence"/>
</dbReference>
<dbReference type="PANTHER" id="PTHR43319">
    <property type="entry name" value="BETA-LACTAMASE-RELATED"/>
    <property type="match status" value="1"/>
</dbReference>
<evidence type="ECO:0000313" key="4">
    <source>
        <dbReference type="Proteomes" id="UP000014137"/>
    </source>
</evidence>
<comment type="caution">
    <text evidence="2">The sequence shown here is derived from an EMBL/GenBank/DDBJ whole genome shotgun (WGS) entry which is preliminary data.</text>
</comment>
<dbReference type="GO" id="GO:0016787">
    <property type="term" value="F:hydrolase activity"/>
    <property type="evidence" value="ECO:0007669"/>
    <property type="project" value="UniProtKB-KW"/>
</dbReference>
<dbReference type="Proteomes" id="UP000014137">
    <property type="component" value="Unassembled WGS sequence"/>
</dbReference>
<reference evidence="3 5" key="2">
    <citation type="submission" date="2017-02" db="EMBL/GenBank/DDBJ databases">
        <title>Amycolatopsis azurea DSM 43854 draft genome.</title>
        <authorList>
            <person name="Mayilraj S."/>
        </authorList>
    </citation>
    <scope>NUCLEOTIDE SEQUENCE [LARGE SCALE GENOMIC DNA]</scope>
    <source>
        <strain evidence="3 5">DSM 43854</strain>
    </source>
</reference>
<dbReference type="EMBL" id="ANMG01000060">
    <property type="protein sequence ID" value="EMD24126.1"/>
    <property type="molecule type" value="Genomic_DNA"/>
</dbReference>
<dbReference type="RefSeq" id="WP_005163627.1">
    <property type="nucleotide sequence ID" value="NZ_ANMG01000060.1"/>
</dbReference>
<reference evidence="2 4" key="1">
    <citation type="submission" date="2012-10" db="EMBL/GenBank/DDBJ databases">
        <title>Genome assembly of Amycolatopsis azurea DSM 43854.</title>
        <authorList>
            <person name="Khatri I."/>
            <person name="Kaur I."/>
            <person name="Subramanian S."/>
            <person name="Mayilraj S."/>
        </authorList>
    </citation>
    <scope>NUCLEOTIDE SEQUENCE [LARGE SCALE GENOMIC DNA]</scope>
    <source>
        <strain evidence="2 4">DSM 43854</strain>
    </source>
</reference>
<dbReference type="Gene3D" id="3.40.710.10">
    <property type="entry name" value="DD-peptidase/beta-lactamase superfamily"/>
    <property type="match status" value="1"/>
</dbReference>
<dbReference type="AlphaFoldDB" id="M2QBJ7"/>
<accession>M2QBJ7</accession>
<protein>
    <submittedName>
        <fullName evidence="2">Esterase A</fullName>
    </submittedName>
    <submittedName>
        <fullName evidence="3">Serine hydrolase</fullName>
    </submittedName>
</protein>
<dbReference type="SUPFAM" id="SSF56601">
    <property type="entry name" value="beta-lactamase/transpeptidase-like"/>
    <property type="match status" value="1"/>
</dbReference>
<sequence length="417" mass="44385">MTEGTNETTGPRFGGDVEDGWGKVADAFRANFEGSPGEVGAACSVYVGGRPVVDLWGGLADREANRSWDKDTIVQVASTTKGAAAICVHLLVQRGELDLDAPVVRYWPEFGSGGKEGILVRWLLSHQAGLPVVDGPLTFEQACAWDPVIRALETQKPLWQPGTEHVYHAVTYGFLVGEVVRRITGKSLGTFFAEEVAAPLGLSAWIGLPEAEEPRVARFEDAAPFTVEELLAGMIATTGLDAETVTAWVESMWTPDAVQMRAGVLGGALDPATGYFRTRAWRAAEFPAANMIADAGSLARMYAATVSDVDGLRLLDPSTVETMTAIQTDKTKMYGLPPGLDIPADRSFNMSLGFWRACPPMPMLGPGSFGHPGSGGSIGFADPDAGVGFGYVTNLWNYRPDDTRAANLANAVQACLG</sequence>
<evidence type="ECO:0000259" key="1">
    <source>
        <dbReference type="Pfam" id="PF00144"/>
    </source>
</evidence>
<evidence type="ECO:0000313" key="2">
    <source>
        <dbReference type="EMBL" id="EMD24126.1"/>
    </source>
</evidence>
<evidence type="ECO:0000313" key="5">
    <source>
        <dbReference type="Proteomes" id="UP000188551"/>
    </source>
</evidence>
<gene>
    <name evidence="3" type="ORF">B0293_03915</name>
    <name evidence="2" type="ORF">C791_6204</name>
</gene>
<dbReference type="Pfam" id="PF00144">
    <property type="entry name" value="Beta-lactamase"/>
    <property type="match status" value="1"/>
</dbReference>
<organism evidence="2 4">
    <name type="scientific">Amycolatopsis azurea DSM 43854</name>
    <dbReference type="NCBI Taxonomy" id="1238180"/>
    <lineage>
        <taxon>Bacteria</taxon>
        <taxon>Bacillati</taxon>
        <taxon>Actinomycetota</taxon>
        <taxon>Actinomycetes</taxon>
        <taxon>Pseudonocardiales</taxon>
        <taxon>Pseudonocardiaceae</taxon>
        <taxon>Amycolatopsis</taxon>
    </lineage>
</organism>
<name>M2QBJ7_9PSEU</name>
<dbReference type="EMBL" id="MUXN01000002">
    <property type="protein sequence ID" value="OOC08040.1"/>
    <property type="molecule type" value="Genomic_DNA"/>
</dbReference>
<dbReference type="InterPro" id="IPR052907">
    <property type="entry name" value="Beta-lactamase/esterase"/>
</dbReference>
<keyword evidence="3" id="KW-0378">Hydrolase</keyword>
<dbReference type="PANTHER" id="PTHR43319:SF3">
    <property type="entry name" value="BETA-LACTAMASE-RELATED DOMAIN-CONTAINING PROTEIN"/>
    <property type="match status" value="1"/>
</dbReference>
<dbReference type="InterPro" id="IPR001466">
    <property type="entry name" value="Beta-lactam-related"/>
</dbReference>
<feature type="domain" description="Beta-lactamase-related" evidence="1">
    <location>
        <begin position="30"/>
        <end position="410"/>
    </location>
</feature>
<dbReference type="PATRIC" id="fig|1238180.3.peg.5956"/>